<dbReference type="AlphaFoldDB" id="A0A3M5WWR3"/>
<proteinExistence type="predicted"/>
<feature type="non-terminal residue" evidence="1">
    <location>
        <position position="323"/>
    </location>
</feature>
<gene>
    <name evidence="1" type="ORF">ALP24_03334</name>
</gene>
<dbReference type="EMBL" id="RBUF01000253">
    <property type="protein sequence ID" value="RMU74902.1"/>
    <property type="molecule type" value="Genomic_DNA"/>
</dbReference>
<sequence>MPGLAPQCVIAEATGEFALRAIDLAVQVIALHVADQLAIQVQLVQVTAAVIQMVEVLTGGKGQRGQVAEWIVVVGQRALWRSLLRQAAQNVVGKFQFFSRDTELSAAVGRCALNGQQAVAVVVGEILTGVVVESGQQAANRVALEMRAALWSLTFLAVADFLDLSQMSAEVVAETAGQLVDALFFDQPVGVVIGEGVGGVIFIGQRGKAQGLVVLVAHDKTLGVLASDRQATGVARQMRGLVLAVGVRQNLAVGVVGEALAGAVRMVDAQHFATGFAFQCGGVVQGISDGDQLIALVVTVPGALARAVLKAFDLRQVVPPQVF</sequence>
<evidence type="ECO:0000313" key="2">
    <source>
        <dbReference type="Proteomes" id="UP000274315"/>
    </source>
</evidence>
<dbReference type="Proteomes" id="UP000274315">
    <property type="component" value="Unassembled WGS sequence"/>
</dbReference>
<comment type="caution">
    <text evidence="1">The sequence shown here is derived from an EMBL/GenBank/DDBJ whole genome shotgun (WGS) entry which is preliminary data.</text>
</comment>
<accession>A0A3M5WWR3</accession>
<evidence type="ECO:0000313" key="1">
    <source>
        <dbReference type="EMBL" id="RMU74902.1"/>
    </source>
</evidence>
<organism evidence="1 2">
    <name type="scientific">Pseudomonas syringae pv. aptata</name>
    <dbReference type="NCBI Taxonomy" id="83167"/>
    <lineage>
        <taxon>Bacteria</taxon>
        <taxon>Pseudomonadati</taxon>
        <taxon>Pseudomonadota</taxon>
        <taxon>Gammaproteobacteria</taxon>
        <taxon>Pseudomonadales</taxon>
        <taxon>Pseudomonadaceae</taxon>
        <taxon>Pseudomonas</taxon>
        <taxon>Pseudomonas syringae</taxon>
    </lineage>
</organism>
<name>A0A3M5WWR3_PSEAP</name>
<protein>
    <submittedName>
        <fullName evidence="1">Uncharacterized protein</fullName>
    </submittedName>
</protein>
<reference evidence="1 2" key="1">
    <citation type="submission" date="2018-08" db="EMBL/GenBank/DDBJ databases">
        <title>Recombination of ecologically and evolutionarily significant loci maintains genetic cohesion in the Pseudomonas syringae species complex.</title>
        <authorList>
            <person name="Dillon M."/>
            <person name="Thakur S."/>
            <person name="Almeida R.N.D."/>
            <person name="Weir B.S."/>
            <person name="Guttman D.S."/>
        </authorList>
    </citation>
    <scope>NUCLEOTIDE SEQUENCE [LARGE SCALE GENOMIC DNA]</scope>
    <source>
        <strain evidence="1 2">ICMP 11935</strain>
    </source>
</reference>